<keyword evidence="1" id="KW-0472">Membrane</keyword>
<accession>A0ABQ8J2Y8</accession>
<evidence type="ECO:0000256" key="1">
    <source>
        <dbReference type="SAM" id="Phobius"/>
    </source>
</evidence>
<dbReference type="EMBL" id="NJHN03000083">
    <property type="protein sequence ID" value="KAH9416946.1"/>
    <property type="molecule type" value="Genomic_DNA"/>
</dbReference>
<sequence>MANSLSSILFLAKQRSTFNKSNMIDYYSTKFGFSFLFDHFIRIILIIINPIQQWIYLSIEKYRKLFTNELRKHSLRLIISAIVVIIQLLWFTSYYFDHHDQNFHHQQQLQSSIIIPNKSIDDSMFSKQIWFDYSSFLNDNYQPNDWINKSNEWLQSIFNRLIFLMKISTIMIIMEILRLTDTVWTIICKQSKNSSKNKNFKHNNNRYRSKSFIDLTYIERNRGYK</sequence>
<feature type="transmembrane region" description="Helical" evidence="1">
    <location>
        <begin position="157"/>
        <end position="177"/>
    </location>
</feature>
<feature type="transmembrane region" description="Helical" evidence="1">
    <location>
        <begin position="77"/>
        <end position="96"/>
    </location>
</feature>
<keyword evidence="3" id="KW-1185">Reference proteome</keyword>
<name>A0ABQ8J2Y8_DERPT</name>
<protein>
    <submittedName>
        <fullName evidence="2">Uncharacterized protein</fullName>
    </submittedName>
</protein>
<comment type="caution">
    <text evidence="2">The sequence shown here is derived from an EMBL/GenBank/DDBJ whole genome shotgun (WGS) entry which is preliminary data.</text>
</comment>
<organism evidence="2 3">
    <name type="scientific">Dermatophagoides pteronyssinus</name>
    <name type="common">European house dust mite</name>
    <dbReference type="NCBI Taxonomy" id="6956"/>
    <lineage>
        <taxon>Eukaryota</taxon>
        <taxon>Metazoa</taxon>
        <taxon>Ecdysozoa</taxon>
        <taxon>Arthropoda</taxon>
        <taxon>Chelicerata</taxon>
        <taxon>Arachnida</taxon>
        <taxon>Acari</taxon>
        <taxon>Acariformes</taxon>
        <taxon>Sarcoptiformes</taxon>
        <taxon>Astigmata</taxon>
        <taxon>Psoroptidia</taxon>
        <taxon>Analgoidea</taxon>
        <taxon>Pyroglyphidae</taxon>
        <taxon>Dermatophagoidinae</taxon>
        <taxon>Dermatophagoides</taxon>
    </lineage>
</organism>
<proteinExistence type="predicted"/>
<reference evidence="2 3" key="2">
    <citation type="journal article" date="2022" name="Mol. Biol. Evol.">
        <title>Comparative Genomics Reveals Insights into the Divergent Evolution of Astigmatic Mites and Household Pest Adaptations.</title>
        <authorList>
            <person name="Xiong Q."/>
            <person name="Wan A.T."/>
            <person name="Liu X."/>
            <person name="Fung C.S."/>
            <person name="Xiao X."/>
            <person name="Malainual N."/>
            <person name="Hou J."/>
            <person name="Wang L."/>
            <person name="Wang M."/>
            <person name="Yang K.Y."/>
            <person name="Cui Y."/>
            <person name="Leung E.L."/>
            <person name="Nong W."/>
            <person name="Shin S.K."/>
            <person name="Au S.W."/>
            <person name="Jeong K.Y."/>
            <person name="Chew F.T."/>
            <person name="Hui J.H."/>
            <person name="Leung T.F."/>
            <person name="Tungtrongchitr A."/>
            <person name="Zhong N."/>
            <person name="Liu Z."/>
            <person name="Tsui S.K."/>
        </authorList>
    </citation>
    <scope>NUCLEOTIDE SEQUENCE [LARGE SCALE GENOMIC DNA]</scope>
    <source>
        <strain evidence="2">Derp</strain>
    </source>
</reference>
<keyword evidence="1" id="KW-0812">Transmembrane</keyword>
<feature type="transmembrane region" description="Helical" evidence="1">
    <location>
        <begin position="40"/>
        <end position="57"/>
    </location>
</feature>
<keyword evidence="1" id="KW-1133">Transmembrane helix</keyword>
<evidence type="ECO:0000313" key="2">
    <source>
        <dbReference type="EMBL" id="KAH9416946.1"/>
    </source>
</evidence>
<reference evidence="2 3" key="1">
    <citation type="journal article" date="2018" name="J. Allergy Clin. Immunol.">
        <title>High-quality assembly of Dermatophagoides pteronyssinus genome and transcriptome reveals a wide range of novel allergens.</title>
        <authorList>
            <person name="Liu X.Y."/>
            <person name="Yang K.Y."/>
            <person name="Wang M.Q."/>
            <person name="Kwok J.S."/>
            <person name="Zeng X."/>
            <person name="Yang Z."/>
            <person name="Xiao X.J."/>
            <person name="Lau C.P."/>
            <person name="Li Y."/>
            <person name="Huang Z.M."/>
            <person name="Ba J.G."/>
            <person name="Yim A.K."/>
            <person name="Ouyang C.Y."/>
            <person name="Ngai S.M."/>
            <person name="Chan T.F."/>
            <person name="Leung E.L."/>
            <person name="Liu L."/>
            <person name="Liu Z.G."/>
            <person name="Tsui S.K."/>
        </authorList>
    </citation>
    <scope>NUCLEOTIDE SEQUENCE [LARGE SCALE GENOMIC DNA]</scope>
    <source>
        <strain evidence="2">Derp</strain>
    </source>
</reference>
<dbReference type="Proteomes" id="UP000887458">
    <property type="component" value="Unassembled WGS sequence"/>
</dbReference>
<gene>
    <name evidence="2" type="ORF">DERP_011673</name>
</gene>
<evidence type="ECO:0000313" key="3">
    <source>
        <dbReference type="Proteomes" id="UP000887458"/>
    </source>
</evidence>